<dbReference type="EMBL" id="CM000158">
    <property type="protein sequence ID" value="EDW90780.1"/>
    <property type="molecule type" value="Genomic_DNA"/>
</dbReference>
<evidence type="ECO:0000256" key="2">
    <source>
        <dbReference type="PROSITE-ProRule" id="PRU00497"/>
    </source>
</evidence>
<dbReference type="eggNOG" id="ENOG502T8GY">
    <property type="taxonomic scope" value="Eukaryota"/>
</dbReference>
<dbReference type="InterPro" id="IPR031311">
    <property type="entry name" value="CHIT_BIND_RR_consensus"/>
</dbReference>
<keyword evidence="5" id="KW-1185">Reference proteome</keyword>
<accession>B4P5B8</accession>
<dbReference type="OMA" id="IACEGQP"/>
<dbReference type="HOGENOM" id="CLU_1604481_0_0_1"/>
<feature type="chain" id="PRO_5002821166" evidence="3">
    <location>
        <begin position="24"/>
        <end position="168"/>
    </location>
</feature>
<keyword evidence="3" id="KW-0732">Signal</keyword>
<reference evidence="4 5" key="2">
    <citation type="journal article" date="2007" name="PLoS Biol.">
        <title>Principles of genome evolution in the Drosophila melanogaster species group.</title>
        <authorList>
            <person name="Ranz J.M."/>
            <person name="Maurin D."/>
            <person name="Chan Y.S."/>
            <person name="von Grotthuss M."/>
            <person name="Hillier L.W."/>
            <person name="Roote J."/>
            <person name="Ashburner M."/>
            <person name="Bergman C.M."/>
        </authorList>
    </citation>
    <scope>NUCLEOTIDE SEQUENCE [LARGE SCALE GENOMIC DNA]</scope>
    <source>
        <strain evidence="5">Tai18E2 / Tucson 14021-0261.01</strain>
    </source>
</reference>
<evidence type="ECO:0000313" key="5">
    <source>
        <dbReference type="Proteomes" id="UP000002282"/>
    </source>
</evidence>
<dbReference type="Proteomes" id="UP000002282">
    <property type="component" value="Chromosome 2R"/>
</dbReference>
<dbReference type="PANTHER" id="PTHR10380:SF218">
    <property type="entry name" value="ADULT CUTICLE PROTEIN 65AA-RELATED"/>
    <property type="match status" value="1"/>
</dbReference>
<evidence type="ECO:0000256" key="3">
    <source>
        <dbReference type="SAM" id="SignalP"/>
    </source>
</evidence>
<dbReference type="InterPro" id="IPR050468">
    <property type="entry name" value="Cuticle_Struct_Prot"/>
</dbReference>
<dbReference type="Pfam" id="PF00379">
    <property type="entry name" value="Chitin_bind_4"/>
    <property type="match status" value="1"/>
</dbReference>
<dbReference type="PANTHER" id="PTHR10380">
    <property type="entry name" value="CUTICLE PROTEIN"/>
    <property type="match status" value="1"/>
</dbReference>
<dbReference type="GO" id="GO:0062129">
    <property type="term" value="C:chitin-based extracellular matrix"/>
    <property type="evidence" value="ECO:0007669"/>
    <property type="project" value="TreeGrafter"/>
</dbReference>
<dbReference type="GO" id="GO:0008010">
    <property type="term" value="F:structural constituent of chitin-based larval cuticle"/>
    <property type="evidence" value="ECO:0007669"/>
    <property type="project" value="TreeGrafter"/>
</dbReference>
<dbReference type="PROSITE" id="PS51257">
    <property type="entry name" value="PROKAR_LIPOPROTEIN"/>
    <property type="match status" value="1"/>
</dbReference>
<evidence type="ECO:0000313" key="4">
    <source>
        <dbReference type="EMBL" id="EDW90780.1"/>
    </source>
</evidence>
<dbReference type="PROSITE" id="PS51155">
    <property type="entry name" value="CHIT_BIND_RR_2"/>
    <property type="match status" value="1"/>
</dbReference>
<organism evidence="4 5">
    <name type="scientific">Drosophila yakuba</name>
    <name type="common">Fruit fly</name>
    <dbReference type="NCBI Taxonomy" id="7245"/>
    <lineage>
        <taxon>Eukaryota</taxon>
        <taxon>Metazoa</taxon>
        <taxon>Ecdysozoa</taxon>
        <taxon>Arthropoda</taxon>
        <taxon>Hexapoda</taxon>
        <taxon>Insecta</taxon>
        <taxon>Pterygota</taxon>
        <taxon>Neoptera</taxon>
        <taxon>Endopterygota</taxon>
        <taxon>Diptera</taxon>
        <taxon>Brachycera</taxon>
        <taxon>Muscomorpha</taxon>
        <taxon>Ephydroidea</taxon>
        <taxon>Drosophilidae</taxon>
        <taxon>Drosophila</taxon>
        <taxon>Sophophora</taxon>
    </lineage>
</organism>
<gene>
    <name evidence="4" type="primary">Dyak\GE13454</name>
    <name evidence="4" type="synonym">dyak_GLEANR_13663</name>
    <name evidence="4" type="synonym">GE13454</name>
    <name evidence="4" type="ORF">Dyak_GE13454</name>
</gene>
<protein>
    <submittedName>
        <fullName evidence="4">Uncharacterized protein, isoform A</fullName>
    </submittedName>
</protein>
<feature type="signal peptide" evidence="3">
    <location>
        <begin position="1"/>
        <end position="23"/>
    </location>
</feature>
<dbReference type="AlphaFoldDB" id="B4P5B8"/>
<reference evidence="4 5" key="1">
    <citation type="journal article" date="2007" name="Nature">
        <title>Evolution of genes and genomes on the Drosophila phylogeny.</title>
        <authorList>
            <consortium name="Drosophila 12 Genomes Consortium"/>
            <person name="Clark A.G."/>
            <person name="Eisen M.B."/>
            <person name="Smith D.R."/>
            <person name="Bergman C.M."/>
            <person name="Oliver B."/>
            <person name="Markow T.A."/>
            <person name="Kaufman T.C."/>
            <person name="Kellis M."/>
            <person name="Gelbart W."/>
            <person name="Iyer V.N."/>
            <person name="Pollard D.A."/>
            <person name="Sackton T.B."/>
            <person name="Larracuente A.M."/>
            <person name="Singh N.D."/>
            <person name="Abad J.P."/>
            <person name="Abt D.N."/>
            <person name="Adryan B."/>
            <person name="Aguade M."/>
            <person name="Akashi H."/>
            <person name="Anderson W.W."/>
            <person name="Aquadro C.F."/>
            <person name="Ardell D.H."/>
            <person name="Arguello R."/>
            <person name="Artieri C.G."/>
            <person name="Barbash D.A."/>
            <person name="Barker D."/>
            <person name="Barsanti P."/>
            <person name="Batterham P."/>
            <person name="Batzoglou S."/>
            <person name="Begun D."/>
            <person name="Bhutkar A."/>
            <person name="Blanco E."/>
            <person name="Bosak S.A."/>
            <person name="Bradley R.K."/>
            <person name="Brand A.D."/>
            <person name="Brent M.R."/>
            <person name="Brooks A.N."/>
            <person name="Brown R.H."/>
            <person name="Butlin R.K."/>
            <person name="Caggese C."/>
            <person name="Calvi B.R."/>
            <person name="Bernardo de Carvalho A."/>
            <person name="Caspi A."/>
            <person name="Castrezana S."/>
            <person name="Celniker S.E."/>
            <person name="Chang J.L."/>
            <person name="Chapple C."/>
            <person name="Chatterji S."/>
            <person name="Chinwalla A."/>
            <person name="Civetta A."/>
            <person name="Clifton S.W."/>
            <person name="Comeron J.M."/>
            <person name="Costello J.C."/>
            <person name="Coyne J.A."/>
            <person name="Daub J."/>
            <person name="David R.G."/>
            <person name="Delcher A.L."/>
            <person name="Delehaunty K."/>
            <person name="Do C.B."/>
            <person name="Ebling H."/>
            <person name="Edwards K."/>
            <person name="Eickbush T."/>
            <person name="Evans J.D."/>
            <person name="Filipski A."/>
            <person name="Findeiss S."/>
            <person name="Freyhult E."/>
            <person name="Fulton L."/>
            <person name="Fulton R."/>
            <person name="Garcia A.C."/>
            <person name="Gardiner A."/>
            <person name="Garfield D.A."/>
            <person name="Garvin B.E."/>
            <person name="Gibson G."/>
            <person name="Gilbert D."/>
            <person name="Gnerre S."/>
            <person name="Godfrey J."/>
            <person name="Good R."/>
            <person name="Gotea V."/>
            <person name="Gravely B."/>
            <person name="Greenberg A.J."/>
            <person name="Griffiths-Jones S."/>
            <person name="Gross S."/>
            <person name="Guigo R."/>
            <person name="Gustafson E.A."/>
            <person name="Haerty W."/>
            <person name="Hahn M.W."/>
            <person name="Halligan D.L."/>
            <person name="Halpern A.L."/>
            <person name="Halter G.M."/>
            <person name="Han M.V."/>
            <person name="Heger A."/>
            <person name="Hillier L."/>
            <person name="Hinrichs A.S."/>
            <person name="Holmes I."/>
            <person name="Hoskins R.A."/>
            <person name="Hubisz M.J."/>
            <person name="Hultmark D."/>
            <person name="Huntley M.A."/>
            <person name="Jaffe D.B."/>
            <person name="Jagadeeshan S."/>
            <person name="Jeck W.R."/>
            <person name="Johnson J."/>
            <person name="Jones C.D."/>
            <person name="Jordan W.C."/>
            <person name="Karpen G.H."/>
            <person name="Kataoka E."/>
            <person name="Keightley P.D."/>
            <person name="Kheradpour P."/>
            <person name="Kirkness E.F."/>
            <person name="Koerich L.B."/>
            <person name="Kristiansen K."/>
            <person name="Kudrna D."/>
            <person name="Kulathinal R.J."/>
            <person name="Kumar S."/>
            <person name="Kwok R."/>
            <person name="Lander E."/>
            <person name="Langley C.H."/>
            <person name="Lapoint R."/>
            <person name="Lazzaro B.P."/>
            <person name="Lee S.J."/>
            <person name="Levesque L."/>
            <person name="Li R."/>
            <person name="Lin C.F."/>
            <person name="Lin M.F."/>
            <person name="Lindblad-Toh K."/>
            <person name="Llopart A."/>
            <person name="Long M."/>
            <person name="Low L."/>
            <person name="Lozovsky E."/>
            <person name="Lu J."/>
            <person name="Luo M."/>
            <person name="Machado C.A."/>
            <person name="Makalowski W."/>
            <person name="Marzo M."/>
            <person name="Matsuda M."/>
            <person name="Matzkin L."/>
            <person name="McAllister B."/>
            <person name="McBride C.S."/>
            <person name="McKernan B."/>
            <person name="McKernan K."/>
            <person name="Mendez-Lago M."/>
            <person name="Minx P."/>
            <person name="Mollenhauer M.U."/>
            <person name="Montooth K."/>
            <person name="Mount S.M."/>
            <person name="Mu X."/>
            <person name="Myers E."/>
            <person name="Negre B."/>
            <person name="Newfeld S."/>
            <person name="Nielsen R."/>
            <person name="Noor M.A."/>
            <person name="O'Grady P."/>
            <person name="Pachter L."/>
            <person name="Papaceit M."/>
            <person name="Parisi M.J."/>
            <person name="Parisi M."/>
            <person name="Parts L."/>
            <person name="Pedersen J.S."/>
            <person name="Pesole G."/>
            <person name="Phillippy A.M."/>
            <person name="Ponting C.P."/>
            <person name="Pop M."/>
            <person name="Porcelli D."/>
            <person name="Powell J.R."/>
            <person name="Prohaska S."/>
            <person name="Pruitt K."/>
            <person name="Puig M."/>
            <person name="Quesneville H."/>
            <person name="Ram K.R."/>
            <person name="Rand D."/>
            <person name="Rasmussen M.D."/>
            <person name="Reed L.K."/>
            <person name="Reenan R."/>
            <person name="Reily A."/>
            <person name="Remington K.A."/>
            <person name="Rieger T.T."/>
            <person name="Ritchie M.G."/>
            <person name="Robin C."/>
            <person name="Rogers Y.H."/>
            <person name="Rohde C."/>
            <person name="Rozas J."/>
            <person name="Rubenfield M.J."/>
            <person name="Ruiz A."/>
            <person name="Russo S."/>
            <person name="Salzberg S.L."/>
            <person name="Sanchez-Gracia A."/>
            <person name="Saranga D.J."/>
            <person name="Sato H."/>
            <person name="Schaeffer S.W."/>
            <person name="Schatz M.C."/>
            <person name="Schlenke T."/>
            <person name="Schwartz R."/>
            <person name="Segarra C."/>
            <person name="Singh R.S."/>
            <person name="Sirot L."/>
            <person name="Sirota M."/>
            <person name="Sisneros N.B."/>
            <person name="Smith C.D."/>
            <person name="Smith T.F."/>
            <person name="Spieth J."/>
            <person name="Stage D.E."/>
            <person name="Stark A."/>
            <person name="Stephan W."/>
            <person name="Strausberg R.L."/>
            <person name="Strempel S."/>
            <person name="Sturgill D."/>
            <person name="Sutton G."/>
            <person name="Sutton G.G."/>
            <person name="Tao W."/>
            <person name="Teichmann S."/>
            <person name="Tobari Y.N."/>
            <person name="Tomimura Y."/>
            <person name="Tsolas J.M."/>
            <person name="Valente V.L."/>
            <person name="Venter E."/>
            <person name="Venter J.C."/>
            <person name="Vicario S."/>
            <person name="Vieira F.G."/>
            <person name="Vilella A.J."/>
            <person name="Villasante A."/>
            <person name="Walenz B."/>
            <person name="Wang J."/>
            <person name="Wasserman M."/>
            <person name="Watts T."/>
            <person name="Wilson D."/>
            <person name="Wilson R.K."/>
            <person name="Wing R.A."/>
            <person name="Wolfner M.F."/>
            <person name="Wong A."/>
            <person name="Wong G.K."/>
            <person name="Wu C.I."/>
            <person name="Wu G."/>
            <person name="Yamamoto D."/>
            <person name="Yang H.P."/>
            <person name="Yang S.P."/>
            <person name="Yorke J.A."/>
            <person name="Yoshida K."/>
            <person name="Zdobnov E."/>
            <person name="Zhang P."/>
            <person name="Zhang Y."/>
            <person name="Zimin A.V."/>
            <person name="Baldwin J."/>
            <person name="Abdouelleil A."/>
            <person name="Abdulkadir J."/>
            <person name="Abebe A."/>
            <person name="Abera B."/>
            <person name="Abreu J."/>
            <person name="Acer S.C."/>
            <person name="Aftuck L."/>
            <person name="Alexander A."/>
            <person name="An P."/>
            <person name="Anderson E."/>
            <person name="Anderson S."/>
            <person name="Arachi H."/>
            <person name="Azer M."/>
            <person name="Bachantsang P."/>
            <person name="Barry A."/>
            <person name="Bayul T."/>
            <person name="Berlin A."/>
            <person name="Bessette D."/>
            <person name="Bloom T."/>
            <person name="Blye J."/>
            <person name="Boguslavskiy L."/>
            <person name="Bonnet C."/>
            <person name="Boukhgalter B."/>
            <person name="Bourzgui I."/>
            <person name="Brown A."/>
            <person name="Cahill P."/>
            <person name="Channer S."/>
            <person name="Cheshatsang Y."/>
            <person name="Chuda L."/>
            <person name="Citroen M."/>
            <person name="Collymore A."/>
            <person name="Cooke P."/>
            <person name="Costello M."/>
            <person name="D'Aco K."/>
            <person name="Daza R."/>
            <person name="De Haan G."/>
            <person name="DeGray S."/>
            <person name="DeMaso C."/>
            <person name="Dhargay N."/>
            <person name="Dooley K."/>
            <person name="Dooley E."/>
            <person name="Doricent M."/>
            <person name="Dorje P."/>
            <person name="Dorjee K."/>
            <person name="Dupes A."/>
            <person name="Elong R."/>
            <person name="Falk J."/>
            <person name="Farina A."/>
            <person name="Faro S."/>
            <person name="Ferguson D."/>
            <person name="Fisher S."/>
            <person name="Foley C.D."/>
            <person name="Franke A."/>
            <person name="Friedrich D."/>
            <person name="Gadbois L."/>
            <person name="Gearin G."/>
            <person name="Gearin C.R."/>
            <person name="Giannoukos G."/>
            <person name="Goode T."/>
            <person name="Graham J."/>
            <person name="Grandbois E."/>
            <person name="Grewal S."/>
            <person name="Gyaltsen K."/>
            <person name="Hafez N."/>
            <person name="Hagos B."/>
            <person name="Hall J."/>
            <person name="Henson C."/>
            <person name="Hollinger A."/>
            <person name="Honan T."/>
            <person name="Huard M.D."/>
            <person name="Hughes L."/>
            <person name="Hurhula B."/>
            <person name="Husby M.E."/>
            <person name="Kamat A."/>
            <person name="Kanga B."/>
            <person name="Kashin S."/>
            <person name="Khazanovich D."/>
            <person name="Kisner P."/>
            <person name="Lance K."/>
            <person name="Lara M."/>
            <person name="Lee W."/>
            <person name="Lennon N."/>
            <person name="Letendre F."/>
            <person name="LeVine R."/>
            <person name="Lipovsky A."/>
            <person name="Liu X."/>
            <person name="Liu J."/>
            <person name="Liu S."/>
            <person name="Lokyitsang T."/>
            <person name="Lokyitsang Y."/>
            <person name="Lubonja R."/>
            <person name="Lui A."/>
            <person name="MacDonald P."/>
            <person name="Magnisalis V."/>
            <person name="Maru K."/>
            <person name="Matthews C."/>
            <person name="McCusker W."/>
            <person name="McDonough S."/>
            <person name="Mehta T."/>
            <person name="Meldrim J."/>
            <person name="Meneus L."/>
            <person name="Mihai O."/>
            <person name="Mihalev A."/>
            <person name="Mihova T."/>
            <person name="Mittelman R."/>
            <person name="Mlenga V."/>
            <person name="Montmayeur A."/>
            <person name="Mulrain L."/>
            <person name="Navidi A."/>
            <person name="Naylor J."/>
            <person name="Negash T."/>
            <person name="Nguyen T."/>
            <person name="Nguyen N."/>
            <person name="Nicol R."/>
            <person name="Norbu C."/>
            <person name="Norbu N."/>
            <person name="Novod N."/>
            <person name="O'Neill B."/>
            <person name="Osman S."/>
            <person name="Markiewicz E."/>
            <person name="Oyono O.L."/>
            <person name="Patti C."/>
            <person name="Phunkhang P."/>
            <person name="Pierre F."/>
            <person name="Priest M."/>
            <person name="Raghuraman S."/>
            <person name="Rege F."/>
            <person name="Reyes R."/>
            <person name="Rise C."/>
            <person name="Rogov P."/>
            <person name="Ross K."/>
            <person name="Ryan E."/>
            <person name="Settipalli S."/>
            <person name="Shea T."/>
            <person name="Sherpa N."/>
            <person name="Shi L."/>
            <person name="Shih D."/>
            <person name="Sparrow T."/>
            <person name="Spaulding J."/>
            <person name="Stalker J."/>
            <person name="Stange-Thomann N."/>
            <person name="Stavropoulos S."/>
            <person name="Stone C."/>
            <person name="Strader C."/>
            <person name="Tesfaye S."/>
            <person name="Thomson T."/>
            <person name="Thoulutsang Y."/>
            <person name="Thoulutsang D."/>
            <person name="Topham K."/>
            <person name="Topping I."/>
            <person name="Tsamla T."/>
            <person name="Vassiliev H."/>
            <person name="Vo A."/>
            <person name="Wangchuk T."/>
            <person name="Wangdi T."/>
            <person name="Weiand M."/>
            <person name="Wilkinson J."/>
            <person name="Wilson A."/>
            <person name="Yadav S."/>
            <person name="Young G."/>
            <person name="Yu Q."/>
            <person name="Zembek L."/>
            <person name="Zhong D."/>
            <person name="Zimmer A."/>
            <person name="Zwirko Z."/>
            <person name="Jaffe D.B."/>
            <person name="Alvarez P."/>
            <person name="Brockman W."/>
            <person name="Butler J."/>
            <person name="Chin C."/>
            <person name="Gnerre S."/>
            <person name="Grabherr M."/>
            <person name="Kleber M."/>
            <person name="Mauceli E."/>
            <person name="MacCallum I."/>
        </authorList>
    </citation>
    <scope>NUCLEOTIDE SEQUENCE [LARGE SCALE GENOMIC DNA]</scope>
    <source>
        <strain evidence="5">Tai18E2 / Tucson 14021-0261.01</strain>
    </source>
</reference>
<proteinExistence type="predicted"/>
<evidence type="ECO:0000256" key="1">
    <source>
        <dbReference type="ARBA" id="ARBA00022460"/>
    </source>
</evidence>
<name>B4P5B8_DROYA</name>
<dbReference type="OrthoDB" id="6515429at2759"/>
<dbReference type="PROSITE" id="PS00233">
    <property type="entry name" value="CHIT_BIND_RR_1"/>
    <property type="match status" value="1"/>
</dbReference>
<sequence length="168" mass="19089">MSLKLFSCLFVLTLAAIACEGQSQYNPYLRNPFYRDLYYKNRDLYNLRRFYDGFYKKYNPYITAAQAKIVEQNNDANYGAGSYSYEYETENGIHGEERGVPVSTGNQQQEEQVEGAYSFITPEGLRVGVKYLADANGFRPVITYDGVNSAFYAGQPAPANVVYTKHKV</sequence>
<dbReference type="InterPro" id="IPR000618">
    <property type="entry name" value="Insect_cuticle"/>
</dbReference>
<keyword evidence="1 2" id="KW-0193">Cuticle</keyword>
<dbReference type="PRINTS" id="PR00947">
    <property type="entry name" value="CUTICLE"/>
</dbReference>
<dbReference type="PhylomeDB" id="B4P5B8"/>